<dbReference type="GO" id="GO:0043565">
    <property type="term" value="F:sequence-specific DNA binding"/>
    <property type="evidence" value="ECO:0007669"/>
    <property type="project" value="InterPro"/>
</dbReference>
<dbReference type="PANTHER" id="PTHR43280:SF2">
    <property type="entry name" value="HTH-TYPE TRANSCRIPTIONAL REGULATOR EXSA"/>
    <property type="match status" value="1"/>
</dbReference>
<keyword evidence="3" id="KW-0804">Transcription</keyword>
<dbReference type="Gene3D" id="3.30.70.100">
    <property type="match status" value="1"/>
</dbReference>
<proteinExistence type="predicted"/>
<dbReference type="InterPro" id="IPR036163">
    <property type="entry name" value="HMA_dom_sf"/>
</dbReference>
<dbReference type="InterPro" id="IPR018062">
    <property type="entry name" value="HTH_AraC-typ_CS"/>
</dbReference>
<dbReference type="RefSeq" id="WP_213945144.1">
    <property type="nucleotide sequence ID" value="NZ_JAHCMY010000004.1"/>
</dbReference>
<reference evidence="5 6" key="1">
    <citation type="submission" date="2021-05" db="EMBL/GenBank/DDBJ databases">
        <authorList>
            <person name="Zhang Z.D."/>
            <person name="Osman G."/>
        </authorList>
    </citation>
    <scope>NUCLEOTIDE SEQUENCE [LARGE SCALE GENOMIC DNA]</scope>
    <source>
        <strain evidence="5 6">KCTC 32217</strain>
    </source>
</reference>
<name>A0AAP2G4R0_9BACT</name>
<dbReference type="EMBL" id="JAHCMY010000004">
    <property type="protein sequence ID" value="MBS9524286.1"/>
    <property type="molecule type" value="Genomic_DNA"/>
</dbReference>
<comment type="caution">
    <text evidence="5">The sequence shown here is derived from an EMBL/GenBank/DDBJ whole genome shotgun (WGS) entry which is preliminary data.</text>
</comment>
<evidence type="ECO:0000256" key="3">
    <source>
        <dbReference type="ARBA" id="ARBA00023163"/>
    </source>
</evidence>
<dbReference type="Gene3D" id="1.10.10.60">
    <property type="entry name" value="Homeodomain-like"/>
    <property type="match status" value="1"/>
</dbReference>
<dbReference type="Pfam" id="PF12833">
    <property type="entry name" value="HTH_18"/>
    <property type="match status" value="1"/>
</dbReference>
<keyword evidence="6" id="KW-1185">Reference proteome</keyword>
<dbReference type="SUPFAM" id="SSF46689">
    <property type="entry name" value="Homeodomain-like"/>
    <property type="match status" value="1"/>
</dbReference>
<dbReference type="GO" id="GO:0003700">
    <property type="term" value="F:DNA-binding transcription factor activity"/>
    <property type="evidence" value="ECO:0007669"/>
    <property type="project" value="InterPro"/>
</dbReference>
<sequence length="187" mass="21870">MTEIFVKNMVCPRCVMAVEEILAKMDIGFERVELGKAVIYEPLSPDKMLELEGRLRSMGFEILKDKDVQKIERIKILLQEKLQHEKIKDDFNLSDMIKSDLAEDYSRLSNMFSSLEGMTIEKYFINLKIEKVKELLFYQELTLSEMAWELGYSSVQHLSTQFKKVTGMTPSEYKKLKHKSRKGLDEV</sequence>
<accession>A0AAP2G4R0</accession>
<dbReference type="PROSITE" id="PS00041">
    <property type="entry name" value="HTH_ARAC_FAMILY_1"/>
    <property type="match status" value="1"/>
</dbReference>
<dbReference type="SMART" id="SM00342">
    <property type="entry name" value="HTH_ARAC"/>
    <property type="match status" value="1"/>
</dbReference>
<dbReference type="PROSITE" id="PS01124">
    <property type="entry name" value="HTH_ARAC_FAMILY_2"/>
    <property type="match status" value="1"/>
</dbReference>
<organism evidence="5 6">
    <name type="scientific">Litoribacter ruber</name>
    <dbReference type="NCBI Taxonomy" id="702568"/>
    <lineage>
        <taxon>Bacteria</taxon>
        <taxon>Pseudomonadati</taxon>
        <taxon>Bacteroidota</taxon>
        <taxon>Cytophagia</taxon>
        <taxon>Cytophagales</taxon>
        <taxon>Cyclobacteriaceae</taxon>
        <taxon>Litoribacter</taxon>
    </lineage>
</organism>
<evidence type="ECO:0000313" key="6">
    <source>
        <dbReference type="Proteomes" id="UP001319104"/>
    </source>
</evidence>
<protein>
    <submittedName>
        <fullName evidence="5">Helix-turn-helix transcriptional regulator</fullName>
    </submittedName>
</protein>
<keyword evidence="1" id="KW-0805">Transcription regulation</keyword>
<dbReference type="AlphaFoldDB" id="A0AAP2G4R0"/>
<dbReference type="Proteomes" id="UP001319104">
    <property type="component" value="Unassembled WGS sequence"/>
</dbReference>
<dbReference type="GO" id="GO:0046872">
    <property type="term" value="F:metal ion binding"/>
    <property type="evidence" value="ECO:0007669"/>
    <property type="project" value="InterPro"/>
</dbReference>
<keyword evidence="2" id="KW-0238">DNA-binding</keyword>
<dbReference type="PANTHER" id="PTHR43280">
    <property type="entry name" value="ARAC-FAMILY TRANSCRIPTIONAL REGULATOR"/>
    <property type="match status" value="1"/>
</dbReference>
<evidence type="ECO:0000256" key="1">
    <source>
        <dbReference type="ARBA" id="ARBA00023015"/>
    </source>
</evidence>
<dbReference type="InterPro" id="IPR009057">
    <property type="entry name" value="Homeodomain-like_sf"/>
</dbReference>
<evidence type="ECO:0000313" key="5">
    <source>
        <dbReference type="EMBL" id="MBS9524286.1"/>
    </source>
</evidence>
<feature type="domain" description="HTH araC/xylS-type" evidence="4">
    <location>
        <begin position="72"/>
        <end position="176"/>
    </location>
</feature>
<evidence type="ECO:0000259" key="4">
    <source>
        <dbReference type="PROSITE" id="PS01124"/>
    </source>
</evidence>
<dbReference type="InterPro" id="IPR018060">
    <property type="entry name" value="HTH_AraC"/>
</dbReference>
<evidence type="ECO:0000256" key="2">
    <source>
        <dbReference type="ARBA" id="ARBA00023125"/>
    </source>
</evidence>
<dbReference type="SUPFAM" id="SSF55008">
    <property type="entry name" value="HMA, heavy metal-associated domain"/>
    <property type="match status" value="1"/>
</dbReference>
<gene>
    <name evidence="5" type="ORF">KI659_09690</name>
</gene>